<evidence type="ECO:0000313" key="3">
    <source>
        <dbReference type="EMBL" id="SDU59324.1"/>
    </source>
</evidence>
<keyword evidence="1" id="KW-0732">Signal</keyword>
<evidence type="ECO:0000313" key="4">
    <source>
        <dbReference type="Proteomes" id="UP000199608"/>
    </source>
</evidence>
<dbReference type="Gene3D" id="3.40.190.170">
    <property type="entry name" value="Bacterial extracellular solute-binding protein, family 7"/>
    <property type="match status" value="1"/>
</dbReference>
<dbReference type="InterPro" id="IPR038404">
    <property type="entry name" value="TRAP_DctP_sf"/>
</dbReference>
<sequence>MKEKGLFVINVLALVILSVFVFGAIPNMAQCKTYRLKFQMAWHTQHPQYKAYKEFIKRVKEASNGKLKFTVFPASQLIGRNEALDGLKSGTIDMLAGCGTYYHGMVPEGDVDWLPYISLNNREKFWDYMNNDQGGKAGEFHDIIYNAYLEKANAVWLTNIICGSSGIIGRGNTEYNTMESLKNIKLRAAGGVSTRVAKAWGACPVTMATGEIYPALQRGTVDALIFYAYGLKDYKFFEVAKTFSTPPVFTWADDLWINKRALERLPEDLRNTLVTVSREWGHWASVEYWPEYEAENEKWCRENGVKFVSMDNENIEKSKKMLEQVWDWYAKESPECERLVDLIKTEQKTWTALKKDSGLEKIAGLQ</sequence>
<dbReference type="GO" id="GO:0055085">
    <property type="term" value="P:transmembrane transport"/>
    <property type="evidence" value="ECO:0007669"/>
    <property type="project" value="InterPro"/>
</dbReference>
<dbReference type="RefSeq" id="WP_014957058.1">
    <property type="nucleotide sequence ID" value="NZ_FNLL01000015.1"/>
</dbReference>
<accession>A0A1H2JRZ1</accession>
<keyword evidence="4" id="KW-1185">Reference proteome</keyword>
<dbReference type="AlphaFoldDB" id="A0A1H2JRZ1"/>
<dbReference type="EMBL" id="FNLL01000015">
    <property type="protein sequence ID" value="SDU59324.1"/>
    <property type="molecule type" value="Genomic_DNA"/>
</dbReference>
<evidence type="ECO:0000256" key="2">
    <source>
        <dbReference type="SAM" id="Phobius"/>
    </source>
</evidence>
<dbReference type="PANTHER" id="PTHR33376">
    <property type="match status" value="1"/>
</dbReference>
<name>A0A1H2JRZ1_9BACT</name>
<evidence type="ECO:0000256" key="1">
    <source>
        <dbReference type="ARBA" id="ARBA00022729"/>
    </source>
</evidence>
<feature type="transmembrane region" description="Helical" evidence="2">
    <location>
        <begin position="7"/>
        <end position="25"/>
    </location>
</feature>
<protein>
    <submittedName>
        <fullName evidence="3">TRAP-type C4-dicarboxylate transport system, substrate-binding protein</fullName>
    </submittedName>
</protein>
<dbReference type="NCBIfam" id="NF037995">
    <property type="entry name" value="TRAP_S1"/>
    <property type="match status" value="1"/>
</dbReference>
<reference evidence="4" key="1">
    <citation type="submission" date="2016-10" db="EMBL/GenBank/DDBJ databases">
        <authorList>
            <person name="Varghese N."/>
            <person name="Submissions S."/>
        </authorList>
    </citation>
    <scope>NUCLEOTIDE SEQUENCE [LARGE SCALE GENOMIC DNA]</scope>
    <source>
        <strain evidence="4">DSM 3384</strain>
    </source>
</reference>
<dbReference type="Proteomes" id="UP000199608">
    <property type="component" value="Unassembled WGS sequence"/>
</dbReference>
<dbReference type="InterPro" id="IPR018389">
    <property type="entry name" value="DctP_fam"/>
</dbReference>
<dbReference type="Pfam" id="PF03480">
    <property type="entry name" value="DctP"/>
    <property type="match status" value="1"/>
</dbReference>
<keyword evidence="2" id="KW-0812">Transmembrane</keyword>
<gene>
    <name evidence="3" type="ORF">SAMN04487931_11518</name>
</gene>
<keyword evidence="2" id="KW-1133">Transmembrane helix</keyword>
<dbReference type="PANTHER" id="PTHR33376:SF5">
    <property type="entry name" value="EXTRACYTOPLASMIC SOLUTE RECEPTOR PROTEIN"/>
    <property type="match status" value="1"/>
</dbReference>
<organism evidence="3 4">
    <name type="scientific">Desulfobacula phenolica</name>
    <dbReference type="NCBI Taxonomy" id="90732"/>
    <lineage>
        <taxon>Bacteria</taxon>
        <taxon>Pseudomonadati</taxon>
        <taxon>Thermodesulfobacteriota</taxon>
        <taxon>Desulfobacteria</taxon>
        <taxon>Desulfobacterales</taxon>
        <taxon>Desulfobacteraceae</taxon>
        <taxon>Desulfobacula</taxon>
    </lineage>
</organism>
<proteinExistence type="predicted"/>
<keyword evidence="2" id="KW-0472">Membrane</keyword>